<organism evidence="13 14">
    <name type="scientific">Diplocloster modestus</name>
    <dbReference type="NCBI Taxonomy" id="2850322"/>
    <lineage>
        <taxon>Bacteria</taxon>
        <taxon>Bacillati</taxon>
        <taxon>Bacillota</taxon>
        <taxon>Clostridia</taxon>
        <taxon>Lachnospirales</taxon>
        <taxon>Lachnospiraceae</taxon>
        <taxon>Diplocloster</taxon>
    </lineage>
</organism>
<evidence type="ECO:0000256" key="9">
    <source>
        <dbReference type="ARBA" id="ARBA00024867"/>
    </source>
</evidence>
<keyword evidence="14" id="KW-1185">Reference proteome</keyword>
<evidence type="ECO:0000256" key="2">
    <source>
        <dbReference type="ARBA" id="ARBA00018672"/>
    </source>
</evidence>
<comment type="caution">
    <text evidence="13">The sequence shown here is derived from an EMBL/GenBank/DDBJ whole genome shotgun (WGS) entry which is preliminary data.</text>
</comment>
<dbReference type="InterPro" id="IPR009057">
    <property type="entry name" value="Homeodomain-like_sf"/>
</dbReference>
<feature type="modified residue" description="4-aspartylphosphate" evidence="10">
    <location>
        <position position="54"/>
    </location>
</feature>
<dbReference type="Pfam" id="PF00072">
    <property type="entry name" value="Response_reg"/>
    <property type="match status" value="1"/>
</dbReference>
<keyword evidence="6" id="KW-0805">Transcription regulation</keyword>
<dbReference type="Pfam" id="PF12833">
    <property type="entry name" value="HTH_18"/>
    <property type="match status" value="1"/>
</dbReference>
<feature type="domain" description="Response regulatory" evidence="12">
    <location>
        <begin position="2"/>
        <end position="119"/>
    </location>
</feature>
<evidence type="ECO:0000256" key="1">
    <source>
        <dbReference type="ARBA" id="ARBA00004496"/>
    </source>
</evidence>
<dbReference type="SMART" id="SM00448">
    <property type="entry name" value="REC"/>
    <property type="match status" value="1"/>
</dbReference>
<dbReference type="Proteomes" id="UP001314681">
    <property type="component" value="Unassembled WGS sequence"/>
</dbReference>
<evidence type="ECO:0000313" key="13">
    <source>
        <dbReference type="EMBL" id="MBU9727787.1"/>
    </source>
</evidence>
<evidence type="ECO:0000256" key="10">
    <source>
        <dbReference type="PROSITE-ProRule" id="PRU00169"/>
    </source>
</evidence>
<dbReference type="PRINTS" id="PR00032">
    <property type="entry name" value="HTHARAC"/>
</dbReference>
<dbReference type="RefSeq" id="WP_238727135.1">
    <property type="nucleotide sequence ID" value="NZ_JAHQCX010000013.1"/>
</dbReference>
<dbReference type="PANTHER" id="PTHR42713">
    <property type="entry name" value="HISTIDINE KINASE-RELATED"/>
    <property type="match status" value="1"/>
</dbReference>
<sequence>MRVLLVDDEYYFRQAMKCTFPWEKYNLTICGEAKNGQEALKQIQYQDPDILIVDINMPKMDGLQFLEAAMQINPHMKFIIVSGYSEFEYAKKAIELGVTNYILKPVKNEELEKAVRSILDQREDEEEQSRHMENMKLYIDENQPALREKLFWELLNGSLNPEEEYTKARMKKMRLPLFENRYRIVLMEDYKTGEIKMNRACRTQACEEVYRILFRTLSEECELCQCKDERGRMCVAICDRTGNPVPPNYGKAWERVIIPMLKERHDIVYGVCRICDTCKELPRAYRESDYELRRSYVTNGSWSEEDQQQEPDASGYQVQMATYLNLHDYNKIQDTLKARFDEIRSCREPEMLLMLTVELLAPCIRYLKKYKEPAKPVIERYFQHMFDDMMLLRSVEEYEEYCQQIYSEAIKVTLGVNNIHMSRPVELAIHYIEQHYREPDLTIGRLAKEIYLNHTYLCSVFKKETGLTLNDYLLKYRLKKAVGFMKTGRVLVLEAAEEAGFSNVNYFGKCFKKEFGVTPGQYLGKIKKT</sequence>
<dbReference type="SMART" id="SM00342">
    <property type="entry name" value="HTH_ARAC"/>
    <property type="match status" value="1"/>
</dbReference>
<dbReference type="Gene3D" id="3.40.50.2300">
    <property type="match status" value="1"/>
</dbReference>
<reference evidence="13 14" key="1">
    <citation type="submission" date="2021-06" db="EMBL/GenBank/DDBJ databases">
        <title>Description of novel taxa of the family Lachnospiraceae.</title>
        <authorList>
            <person name="Chaplin A.V."/>
            <person name="Sokolova S.R."/>
            <person name="Pikina A.P."/>
            <person name="Korzhanova M."/>
            <person name="Belova V."/>
            <person name="Korostin D."/>
            <person name="Efimov B.A."/>
        </authorList>
    </citation>
    <scope>NUCLEOTIDE SEQUENCE [LARGE SCALE GENOMIC DNA]</scope>
    <source>
        <strain evidence="13 14">ASD4241</strain>
    </source>
</reference>
<dbReference type="PROSITE" id="PS01124">
    <property type="entry name" value="HTH_ARAC_FAMILY_2"/>
    <property type="match status" value="1"/>
</dbReference>
<dbReference type="InterPro" id="IPR020449">
    <property type="entry name" value="Tscrpt_reg_AraC-type_HTH"/>
</dbReference>
<comment type="function">
    <text evidence="9">May play the central regulatory role in sporulation. It may be an element of the effector pathway responsible for the activation of sporulation genes in response to nutritional stress. Spo0A may act in concert with spo0H (a sigma factor) to control the expression of some genes that are critical to the sporulation process.</text>
</comment>
<name>A0ABS6KBA4_9FIRM</name>
<dbReference type="SUPFAM" id="SSF52172">
    <property type="entry name" value="CheY-like"/>
    <property type="match status" value="1"/>
</dbReference>
<evidence type="ECO:0000256" key="8">
    <source>
        <dbReference type="ARBA" id="ARBA00023163"/>
    </source>
</evidence>
<evidence type="ECO:0000259" key="11">
    <source>
        <dbReference type="PROSITE" id="PS01124"/>
    </source>
</evidence>
<dbReference type="InterPro" id="IPR051552">
    <property type="entry name" value="HptR"/>
</dbReference>
<dbReference type="SUPFAM" id="SSF46689">
    <property type="entry name" value="Homeodomain-like"/>
    <property type="match status" value="2"/>
</dbReference>
<dbReference type="PANTHER" id="PTHR42713:SF3">
    <property type="entry name" value="TRANSCRIPTIONAL REGULATORY PROTEIN HPTR"/>
    <property type="match status" value="1"/>
</dbReference>
<feature type="domain" description="HTH araC/xylS-type" evidence="11">
    <location>
        <begin position="426"/>
        <end position="525"/>
    </location>
</feature>
<keyword evidence="7" id="KW-0238">DNA-binding</keyword>
<proteinExistence type="predicted"/>
<dbReference type="InterPro" id="IPR011006">
    <property type="entry name" value="CheY-like_superfamily"/>
</dbReference>
<dbReference type="PROSITE" id="PS50110">
    <property type="entry name" value="RESPONSE_REGULATORY"/>
    <property type="match status" value="1"/>
</dbReference>
<keyword evidence="3" id="KW-0963">Cytoplasm</keyword>
<dbReference type="PROSITE" id="PS00041">
    <property type="entry name" value="HTH_ARAC_FAMILY_1"/>
    <property type="match status" value="1"/>
</dbReference>
<keyword evidence="4 10" id="KW-0597">Phosphoprotein</keyword>
<accession>A0ABS6KBA4</accession>
<evidence type="ECO:0000256" key="4">
    <source>
        <dbReference type="ARBA" id="ARBA00022553"/>
    </source>
</evidence>
<evidence type="ECO:0000256" key="7">
    <source>
        <dbReference type="ARBA" id="ARBA00023125"/>
    </source>
</evidence>
<evidence type="ECO:0000313" key="14">
    <source>
        <dbReference type="Proteomes" id="UP001314681"/>
    </source>
</evidence>
<evidence type="ECO:0000256" key="6">
    <source>
        <dbReference type="ARBA" id="ARBA00023015"/>
    </source>
</evidence>
<gene>
    <name evidence="13" type="ORF">KTH90_17395</name>
</gene>
<dbReference type="InterPro" id="IPR018060">
    <property type="entry name" value="HTH_AraC"/>
</dbReference>
<comment type="subcellular location">
    <subcellularLocation>
        <location evidence="1">Cytoplasm</location>
    </subcellularLocation>
</comment>
<dbReference type="Gene3D" id="1.10.10.60">
    <property type="entry name" value="Homeodomain-like"/>
    <property type="match status" value="2"/>
</dbReference>
<dbReference type="EMBL" id="JAHQCX010000013">
    <property type="protein sequence ID" value="MBU9727787.1"/>
    <property type="molecule type" value="Genomic_DNA"/>
</dbReference>
<evidence type="ECO:0000259" key="12">
    <source>
        <dbReference type="PROSITE" id="PS50110"/>
    </source>
</evidence>
<evidence type="ECO:0000256" key="5">
    <source>
        <dbReference type="ARBA" id="ARBA00023012"/>
    </source>
</evidence>
<keyword evidence="5" id="KW-0902">Two-component regulatory system</keyword>
<protein>
    <recommendedName>
        <fullName evidence="2">Stage 0 sporulation protein A homolog</fullName>
    </recommendedName>
</protein>
<dbReference type="InterPro" id="IPR018062">
    <property type="entry name" value="HTH_AraC-typ_CS"/>
</dbReference>
<dbReference type="InterPro" id="IPR001789">
    <property type="entry name" value="Sig_transdc_resp-reg_receiver"/>
</dbReference>
<keyword evidence="8" id="KW-0804">Transcription</keyword>
<evidence type="ECO:0000256" key="3">
    <source>
        <dbReference type="ARBA" id="ARBA00022490"/>
    </source>
</evidence>
<dbReference type="CDD" id="cd17536">
    <property type="entry name" value="REC_YesN-like"/>
    <property type="match status" value="1"/>
</dbReference>